<feature type="compositionally biased region" description="Basic residues" evidence="9">
    <location>
        <begin position="130"/>
        <end position="151"/>
    </location>
</feature>
<protein>
    <recommendedName>
        <fullName evidence="7">subtilisin</fullName>
        <ecNumber evidence="7">3.4.21.62</ecNumber>
    </recommendedName>
</protein>
<evidence type="ECO:0000259" key="10">
    <source>
        <dbReference type="Pfam" id="PF00082"/>
    </source>
</evidence>
<dbReference type="GeneID" id="25257679"/>
<dbReference type="Proteomes" id="UP000030747">
    <property type="component" value="Unassembled WGS sequence"/>
</dbReference>
<accession>U6KQJ0</accession>
<evidence type="ECO:0000256" key="6">
    <source>
        <dbReference type="ARBA" id="ARBA00023529"/>
    </source>
</evidence>
<dbReference type="InterPro" id="IPR015500">
    <property type="entry name" value="Peptidase_S8_subtilisin-rel"/>
</dbReference>
<dbReference type="PANTHER" id="PTHR43399:SF4">
    <property type="entry name" value="CELL WALL-ASSOCIATED PROTEASE"/>
    <property type="match status" value="1"/>
</dbReference>
<name>U6KQJ0_EIMTE</name>
<dbReference type="InterPro" id="IPR023827">
    <property type="entry name" value="Peptidase_S8_Asp-AS"/>
</dbReference>
<evidence type="ECO:0000256" key="8">
    <source>
        <dbReference type="PROSITE-ProRule" id="PRU01240"/>
    </source>
</evidence>
<dbReference type="PRINTS" id="PR00723">
    <property type="entry name" value="SUBTILISIN"/>
</dbReference>
<dbReference type="GO" id="GO:0006508">
    <property type="term" value="P:proteolysis"/>
    <property type="evidence" value="ECO:0007669"/>
    <property type="project" value="UniProtKB-KW"/>
</dbReference>
<keyword evidence="4" id="KW-0720">Serine protease</keyword>
<dbReference type="PROSITE" id="PS51892">
    <property type="entry name" value="SUBTILASE"/>
    <property type="match status" value="1"/>
</dbReference>
<dbReference type="RefSeq" id="XP_013229380.1">
    <property type="nucleotide sequence ID" value="XM_013373926.1"/>
</dbReference>
<evidence type="ECO:0000256" key="5">
    <source>
        <dbReference type="ARBA" id="ARBA00023145"/>
    </source>
</evidence>
<keyword evidence="12" id="KW-1185">Reference proteome</keyword>
<dbReference type="InterPro" id="IPR000209">
    <property type="entry name" value="Peptidase_S8/S53_dom"/>
</dbReference>
<sequence>VCAQQREEAPLAYWLELTGIDRAWKRSVCEREVVVGVVDTGVSVHHPSLERNIWVNEFEVPNNGVDDDRNGYVDDINGFDFFLKRPQLTDPHGHGTHVAGIILWVVRRCSRQQQQQQQQQRQREKSSIFSRKKPRNKRKRSGSFQKTSRHF</sequence>
<dbReference type="GO" id="GO:0004252">
    <property type="term" value="F:serine-type endopeptidase activity"/>
    <property type="evidence" value="ECO:0007669"/>
    <property type="project" value="UniProtKB-EC"/>
</dbReference>
<proteinExistence type="inferred from homology"/>
<dbReference type="VEuPathDB" id="ToxoDB:ETH2_1503700"/>
<evidence type="ECO:0000256" key="9">
    <source>
        <dbReference type="SAM" id="MobiDB-lite"/>
    </source>
</evidence>
<reference evidence="11" key="2">
    <citation type="submission" date="2013-10" db="EMBL/GenBank/DDBJ databases">
        <authorList>
            <person name="Aslett M."/>
        </authorList>
    </citation>
    <scope>NUCLEOTIDE SEQUENCE [LARGE SCALE GENOMIC DNA]</scope>
    <source>
        <strain evidence="11">Houghton</strain>
    </source>
</reference>
<dbReference type="MEROPS" id="S08.130"/>
<dbReference type="Pfam" id="PF00082">
    <property type="entry name" value="Peptidase_S8"/>
    <property type="match status" value="1"/>
</dbReference>
<evidence type="ECO:0000313" key="11">
    <source>
        <dbReference type="EMBL" id="CDJ38542.1"/>
    </source>
</evidence>
<feature type="region of interest" description="Disordered" evidence="9">
    <location>
        <begin position="114"/>
        <end position="151"/>
    </location>
</feature>
<reference evidence="11" key="1">
    <citation type="submission" date="2013-10" db="EMBL/GenBank/DDBJ databases">
        <title>Genomic analysis of the causative agents of coccidiosis in chickens.</title>
        <authorList>
            <person name="Reid A.J."/>
            <person name="Blake D."/>
            <person name="Billington K."/>
            <person name="Browne H."/>
            <person name="Dunn M."/>
            <person name="Hung S."/>
            <person name="Kawahara F."/>
            <person name="Miranda-Saavedra D."/>
            <person name="Mourier T."/>
            <person name="Nagra H."/>
            <person name="Otto T.D."/>
            <person name="Rawlings N."/>
            <person name="Sanchez A."/>
            <person name="Sanders M."/>
            <person name="Subramaniam C."/>
            <person name="Tay Y."/>
            <person name="Dear P."/>
            <person name="Doerig C."/>
            <person name="Gruber A."/>
            <person name="Parkinson J."/>
            <person name="Shirley M."/>
            <person name="Wan K.L."/>
            <person name="Berriman M."/>
            <person name="Tomley F."/>
            <person name="Pain A."/>
        </authorList>
    </citation>
    <scope>NUCLEOTIDE SEQUENCE [LARGE SCALE GENOMIC DNA]</scope>
    <source>
        <strain evidence="11">Houghton</strain>
    </source>
</reference>
<dbReference type="VEuPathDB" id="ToxoDB:ETH_00043200"/>
<evidence type="ECO:0000256" key="3">
    <source>
        <dbReference type="ARBA" id="ARBA00022801"/>
    </source>
</evidence>
<feature type="domain" description="Peptidase S8/S53" evidence="10">
    <location>
        <begin position="31"/>
        <end position="103"/>
    </location>
</feature>
<dbReference type="InterPro" id="IPR036852">
    <property type="entry name" value="Peptidase_S8/S53_dom_sf"/>
</dbReference>
<evidence type="ECO:0000313" key="12">
    <source>
        <dbReference type="Proteomes" id="UP000030747"/>
    </source>
</evidence>
<comment type="caution">
    <text evidence="8">Lacks conserved residue(s) required for the propagation of feature annotation.</text>
</comment>
<keyword evidence="5" id="KW-0865">Zymogen</keyword>
<evidence type="ECO:0000256" key="2">
    <source>
        <dbReference type="ARBA" id="ARBA00022670"/>
    </source>
</evidence>
<keyword evidence="2" id="KW-0645">Protease</keyword>
<feature type="non-terminal residue" evidence="11">
    <location>
        <position position="1"/>
    </location>
</feature>
<dbReference type="InterPro" id="IPR051048">
    <property type="entry name" value="Peptidase_S8/S53_subtilisin"/>
</dbReference>
<organism evidence="11 12">
    <name type="scientific">Eimeria tenella</name>
    <name type="common">Coccidian parasite</name>
    <dbReference type="NCBI Taxonomy" id="5802"/>
    <lineage>
        <taxon>Eukaryota</taxon>
        <taxon>Sar</taxon>
        <taxon>Alveolata</taxon>
        <taxon>Apicomplexa</taxon>
        <taxon>Conoidasida</taxon>
        <taxon>Coccidia</taxon>
        <taxon>Eucoccidiorida</taxon>
        <taxon>Eimeriorina</taxon>
        <taxon>Eimeriidae</taxon>
        <taxon>Eimeria</taxon>
    </lineage>
</organism>
<evidence type="ECO:0000256" key="1">
    <source>
        <dbReference type="ARBA" id="ARBA00011073"/>
    </source>
</evidence>
<dbReference type="EMBL" id="HG673942">
    <property type="protein sequence ID" value="CDJ38542.1"/>
    <property type="molecule type" value="Genomic_DNA"/>
</dbReference>
<keyword evidence="3" id="KW-0378">Hydrolase</keyword>
<gene>
    <name evidence="11" type="ORF">ETH_00043200</name>
</gene>
<dbReference type="Gene3D" id="3.40.50.200">
    <property type="entry name" value="Peptidase S8/S53 domain"/>
    <property type="match status" value="1"/>
</dbReference>
<comment type="catalytic activity">
    <reaction evidence="6">
        <text>Hydrolysis of proteins with broad specificity for peptide bonds, and a preference for a large uncharged residue in P1. Hydrolyzes peptide amides.</text>
        <dbReference type="EC" id="3.4.21.62"/>
    </reaction>
</comment>
<evidence type="ECO:0000256" key="7">
    <source>
        <dbReference type="ARBA" id="ARBA00023619"/>
    </source>
</evidence>
<evidence type="ECO:0000256" key="4">
    <source>
        <dbReference type="ARBA" id="ARBA00022825"/>
    </source>
</evidence>
<dbReference type="PANTHER" id="PTHR43399">
    <property type="entry name" value="SUBTILISIN-RELATED"/>
    <property type="match status" value="1"/>
</dbReference>
<dbReference type="PROSITE" id="PS00136">
    <property type="entry name" value="SUBTILASE_ASP"/>
    <property type="match status" value="1"/>
</dbReference>
<dbReference type="OrthoDB" id="531541at2759"/>
<dbReference type="EC" id="3.4.21.62" evidence="7"/>
<dbReference type="AlphaFoldDB" id="U6KQJ0"/>
<dbReference type="SUPFAM" id="SSF52743">
    <property type="entry name" value="Subtilisin-like"/>
    <property type="match status" value="1"/>
</dbReference>
<comment type="similarity">
    <text evidence="1 8">Belongs to the peptidase S8 family.</text>
</comment>